<evidence type="ECO:0000313" key="1">
    <source>
        <dbReference type="EMBL" id="CAD8215471.1"/>
    </source>
</evidence>
<dbReference type="EMBL" id="CAJJDP010000268">
    <property type="protein sequence ID" value="CAD8215471.1"/>
    <property type="molecule type" value="Genomic_DNA"/>
</dbReference>
<organism evidence="1 2">
    <name type="scientific">Paramecium octaurelia</name>
    <dbReference type="NCBI Taxonomy" id="43137"/>
    <lineage>
        <taxon>Eukaryota</taxon>
        <taxon>Sar</taxon>
        <taxon>Alveolata</taxon>
        <taxon>Ciliophora</taxon>
        <taxon>Intramacronucleata</taxon>
        <taxon>Oligohymenophorea</taxon>
        <taxon>Peniculida</taxon>
        <taxon>Parameciidae</taxon>
        <taxon>Paramecium</taxon>
    </lineage>
</organism>
<proteinExistence type="predicted"/>
<keyword evidence="2" id="KW-1185">Reference proteome</keyword>
<name>A0A8S1YPE0_PAROT</name>
<dbReference type="AlphaFoldDB" id="A0A8S1YPE0"/>
<sequence>MNYILLADVKLLKQERIRLSIKFVDGIQFFKTKLFQITIKALIIIRMDCKMEYEQNQMRIFIIAVKLYTEKNIKQYFFGK</sequence>
<dbReference type="Proteomes" id="UP000683925">
    <property type="component" value="Unassembled WGS sequence"/>
</dbReference>
<accession>A0A8S1YPE0</accession>
<gene>
    <name evidence="1" type="ORF">POCTA_138.1.T2640002</name>
</gene>
<evidence type="ECO:0000313" key="2">
    <source>
        <dbReference type="Proteomes" id="UP000683925"/>
    </source>
</evidence>
<comment type="caution">
    <text evidence="1">The sequence shown here is derived from an EMBL/GenBank/DDBJ whole genome shotgun (WGS) entry which is preliminary data.</text>
</comment>
<reference evidence="1" key="1">
    <citation type="submission" date="2021-01" db="EMBL/GenBank/DDBJ databases">
        <authorList>
            <consortium name="Genoscope - CEA"/>
            <person name="William W."/>
        </authorList>
    </citation>
    <scope>NUCLEOTIDE SEQUENCE</scope>
</reference>
<protein>
    <submittedName>
        <fullName evidence="1">Uncharacterized protein</fullName>
    </submittedName>
</protein>